<evidence type="ECO:0000259" key="1">
    <source>
        <dbReference type="Pfam" id="PF04754"/>
    </source>
</evidence>
<dbReference type="Proteomes" id="UP000774000">
    <property type="component" value="Unassembled WGS sequence"/>
</dbReference>
<name>A0A939BPC3_9FIRM</name>
<dbReference type="AlphaFoldDB" id="A0A939BPC3"/>
<sequence>MEQEMPDLLWKEIIEDLFEDFIKFFLPDLYSRIDFSQGYEFLDKELANIVDKTLKGKRMSDRLVKVYLEDGTENWILAHLEVQGYKEKEFSERMFRYFYRIYDRYNKKITALAIFSEDNEGYKPNKFEYEFYGTKIDYQYNTYKILEQNEEELLASDNPFALVVLAGLYALEAKNEEQRRYKFKKKLFGLLINRGYERDKAYNIFQFLDGILFLPTALEKEFQKNIVEIIGGDDMGVKKEMTNLYQAGKEEGIKEGELKLVKNLLETDVEIDKIAEASGLSKEQIERIKEKSQH</sequence>
<protein>
    <submittedName>
        <fullName evidence="2">Transposase/invertase (TIGR01784 family)</fullName>
    </submittedName>
</protein>
<dbReference type="PANTHER" id="PTHR35586">
    <property type="entry name" value="SLL1691 PROTEIN"/>
    <property type="match status" value="1"/>
</dbReference>
<reference evidence="2" key="1">
    <citation type="submission" date="2021-01" db="EMBL/GenBank/DDBJ databases">
        <title>Genomic Encyclopedia of Type Strains, Phase IV (KMG-IV): sequencing the most valuable type-strain genomes for metagenomic binning, comparative biology and taxonomic classification.</title>
        <authorList>
            <person name="Goeker M."/>
        </authorList>
    </citation>
    <scope>NUCLEOTIDE SEQUENCE</scope>
    <source>
        <strain evidence="2">DSM 23230</strain>
    </source>
</reference>
<dbReference type="RefSeq" id="WP_204701626.1">
    <property type="nucleotide sequence ID" value="NZ_JAFBDQ010000007.1"/>
</dbReference>
<evidence type="ECO:0000313" key="3">
    <source>
        <dbReference type="Proteomes" id="UP000774000"/>
    </source>
</evidence>
<keyword evidence="3" id="KW-1185">Reference proteome</keyword>
<feature type="domain" description="Transposase (putative) YhgA-like" evidence="1">
    <location>
        <begin position="19"/>
        <end position="108"/>
    </location>
</feature>
<comment type="caution">
    <text evidence="2">The sequence shown here is derived from an EMBL/GenBank/DDBJ whole genome shotgun (WGS) entry which is preliminary data.</text>
</comment>
<evidence type="ECO:0000313" key="2">
    <source>
        <dbReference type="EMBL" id="MBM7556852.1"/>
    </source>
</evidence>
<organism evidence="2 3">
    <name type="scientific">Halanaerobacter jeridensis</name>
    <dbReference type="NCBI Taxonomy" id="706427"/>
    <lineage>
        <taxon>Bacteria</taxon>
        <taxon>Bacillati</taxon>
        <taxon>Bacillota</taxon>
        <taxon>Clostridia</taxon>
        <taxon>Halanaerobiales</taxon>
        <taxon>Halobacteroidaceae</taxon>
        <taxon>Halanaerobacter</taxon>
    </lineage>
</organism>
<dbReference type="Pfam" id="PF04754">
    <property type="entry name" value="Transposase_31"/>
    <property type="match status" value="1"/>
</dbReference>
<gene>
    <name evidence="2" type="ORF">JOC47_001703</name>
</gene>
<dbReference type="EMBL" id="JAFBDQ010000007">
    <property type="protein sequence ID" value="MBM7556852.1"/>
    <property type="molecule type" value="Genomic_DNA"/>
</dbReference>
<accession>A0A939BPC3</accession>
<dbReference type="InterPro" id="IPR006842">
    <property type="entry name" value="Transposase_31"/>
</dbReference>
<proteinExistence type="predicted"/>
<dbReference type="PANTHER" id="PTHR35586:SF1">
    <property type="entry name" value="SLL1691 PROTEIN"/>
    <property type="match status" value="1"/>
</dbReference>